<dbReference type="PANTHER" id="PTHR47691:SF3">
    <property type="entry name" value="HTH-TYPE TRANSCRIPTIONAL REGULATOR RV0890C-RELATED"/>
    <property type="match status" value="1"/>
</dbReference>
<dbReference type="EMBL" id="KV426287">
    <property type="protein sequence ID" value="KZV83121.1"/>
    <property type="molecule type" value="Genomic_DNA"/>
</dbReference>
<dbReference type="STRING" id="1314781.A0A165CU28"/>
<dbReference type="InterPro" id="IPR019734">
    <property type="entry name" value="TPR_rpt"/>
</dbReference>
<organism evidence="2 3">
    <name type="scientific">Exidia glandulosa HHB12029</name>
    <dbReference type="NCBI Taxonomy" id="1314781"/>
    <lineage>
        <taxon>Eukaryota</taxon>
        <taxon>Fungi</taxon>
        <taxon>Dikarya</taxon>
        <taxon>Basidiomycota</taxon>
        <taxon>Agaricomycotina</taxon>
        <taxon>Agaricomycetes</taxon>
        <taxon>Auriculariales</taxon>
        <taxon>Exidiaceae</taxon>
        <taxon>Exidia</taxon>
    </lineage>
</organism>
<gene>
    <name evidence="2" type="ORF">EXIGLDRAFT_701855</name>
</gene>
<dbReference type="CDD" id="cd21037">
    <property type="entry name" value="MLKL_NTD"/>
    <property type="match status" value="1"/>
</dbReference>
<dbReference type="OrthoDB" id="621413at2759"/>
<dbReference type="Pfam" id="PF20703">
    <property type="entry name" value="nSTAND1"/>
    <property type="match status" value="1"/>
</dbReference>
<feature type="domain" description="Novel STAND NTPase 1" evidence="1">
    <location>
        <begin position="225"/>
        <end position="370"/>
    </location>
</feature>
<dbReference type="Gene3D" id="3.40.50.300">
    <property type="entry name" value="P-loop containing nucleotide triphosphate hydrolases"/>
    <property type="match status" value="1"/>
</dbReference>
<sequence>MAQRSVRQHPPHVGQDVDLIQPVEHESKHTPAGAPLTTTSQRRLSFLAWYEQFIAPIPDGFLDTAISGPYLGIGGLVVEDLRNVSANKDGGVSLAHHLSGYVDAVAEASEAHDEDSEMAHACEEFMGYGLVNHVQEHLDAQKRRSFFARLINQRRDADALKDLSERLRTAFAIFRMRANLQVKNAIERSNLDSSALRENAANAASWLDSTVTLPGPIIGLPPLPQLFFGRTPELELVVSSLTAPGNMSARIAVLGGPGIGKTTLTVAALHHTSVATRFPVKRYFVSCDAAEGQSASCLHLVASAFGIVDDSVATMKRKLATILNHDVPPSLLVLDNFESVWEALDRRTEAEDLLQFLASMQGLSLVVTMRGSERPQGVKWTPPCLPPLSPLDDAAAVQTFVAISDVNDDDPGLSTLLGYLGNVPLALTLAANLAQYEGTGSLIARWQQARTTVVARCGQTHRLTSLDVSIALSVESPRVKNGSGAQTLLSLLALLPAGVVDSDIELWELDAWRSVLATLLRTSLAVRSRSGRVHVSAPIRGYMQAYFTPTPRAMEQLYAHYFQLARFIGEQSSVMLVSLSDTIAIASVEVDNIASVVSFALAHSDDLLPAIEAATNLARFYDTTHIGSRDLLSEALVLSRSASLDKQTAEILALMGRRRLWTDPTSASALLQEATALFLRVGYAPGLVDATAFLTQLEPNAAEAILSCEAVLSLALSHNDNRSAGIAHTALGRAYRRSKRADKAYEHFEEALVYARKLGSQGHVMTWTLTLVTSLKDSRVWTKQVLSPNLVTISAILAIAHQVHGDVLRVQGHPTTALEHLNTALTLFRASHEVTEQVHCFALHMSASLASGDAVSALQALNLAKRLPLEGSTNPSLHKILLLHMQAEVELSQGDAIAARDICALAATACSGGLYVYRAKVLFTAGLAEHAIGDVETARIHFLVSCLINRTRGQNTLAVVSLNAFARMLDDDDEGADHILRAIMLPLLRFGFSHDLAEALLHRAWIAMRQGQLDVARHRALNALSRFKASDDKSGSERAEILLTYLLGHA</sequence>
<dbReference type="InterPro" id="IPR011990">
    <property type="entry name" value="TPR-like_helical_dom_sf"/>
</dbReference>
<dbReference type="Gene3D" id="1.25.40.10">
    <property type="entry name" value="Tetratricopeptide repeat domain"/>
    <property type="match status" value="2"/>
</dbReference>
<name>A0A165CU28_EXIGL</name>
<dbReference type="PANTHER" id="PTHR47691">
    <property type="entry name" value="REGULATOR-RELATED"/>
    <property type="match status" value="1"/>
</dbReference>
<dbReference type="InterPro" id="IPR027417">
    <property type="entry name" value="P-loop_NTPase"/>
</dbReference>
<evidence type="ECO:0000259" key="1">
    <source>
        <dbReference type="Pfam" id="PF20703"/>
    </source>
</evidence>
<reference evidence="2 3" key="1">
    <citation type="journal article" date="2016" name="Mol. Biol. Evol.">
        <title>Comparative Genomics of Early-Diverging Mushroom-Forming Fungi Provides Insights into the Origins of Lignocellulose Decay Capabilities.</title>
        <authorList>
            <person name="Nagy L.G."/>
            <person name="Riley R."/>
            <person name="Tritt A."/>
            <person name="Adam C."/>
            <person name="Daum C."/>
            <person name="Floudas D."/>
            <person name="Sun H."/>
            <person name="Yadav J.S."/>
            <person name="Pangilinan J."/>
            <person name="Larsson K.H."/>
            <person name="Matsuura K."/>
            <person name="Barry K."/>
            <person name="Labutti K."/>
            <person name="Kuo R."/>
            <person name="Ohm R.A."/>
            <person name="Bhattacharya S.S."/>
            <person name="Shirouzu T."/>
            <person name="Yoshinaga Y."/>
            <person name="Martin F.M."/>
            <person name="Grigoriev I.V."/>
            <person name="Hibbett D.S."/>
        </authorList>
    </citation>
    <scope>NUCLEOTIDE SEQUENCE [LARGE SCALE GENOMIC DNA]</scope>
    <source>
        <strain evidence="2 3">HHB12029</strain>
    </source>
</reference>
<dbReference type="InterPro" id="IPR059179">
    <property type="entry name" value="MLKL-like_MCAfunc"/>
</dbReference>
<dbReference type="InParanoid" id="A0A165CU28"/>
<dbReference type="InterPro" id="IPR049052">
    <property type="entry name" value="nSTAND1"/>
</dbReference>
<evidence type="ECO:0000313" key="2">
    <source>
        <dbReference type="EMBL" id="KZV83121.1"/>
    </source>
</evidence>
<proteinExistence type="predicted"/>
<dbReference type="SUPFAM" id="SSF48452">
    <property type="entry name" value="TPR-like"/>
    <property type="match status" value="1"/>
</dbReference>
<keyword evidence="3" id="KW-1185">Reference proteome</keyword>
<dbReference type="Proteomes" id="UP000077266">
    <property type="component" value="Unassembled WGS sequence"/>
</dbReference>
<dbReference type="SMART" id="SM00028">
    <property type="entry name" value="TPR"/>
    <property type="match status" value="3"/>
</dbReference>
<evidence type="ECO:0000313" key="3">
    <source>
        <dbReference type="Proteomes" id="UP000077266"/>
    </source>
</evidence>
<protein>
    <recommendedName>
        <fullName evidence="1">Novel STAND NTPase 1 domain-containing protein</fullName>
    </recommendedName>
</protein>
<dbReference type="SUPFAM" id="SSF52540">
    <property type="entry name" value="P-loop containing nucleoside triphosphate hydrolases"/>
    <property type="match status" value="1"/>
</dbReference>
<dbReference type="AlphaFoldDB" id="A0A165CU28"/>
<accession>A0A165CU28</accession>